<comment type="caution">
    <text evidence="2">The sequence shown here is derived from an EMBL/GenBank/DDBJ whole genome shotgun (WGS) entry which is preliminary data.</text>
</comment>
<evidence type="ECO:0000313" key="3">
    <source>
        <dbReference type="Proteomes" id="UP000887116"/>
    </source>
</evidence>
<evidence type="ECO:0000313" key="2">
    <source>
        <dbReference type="EMBL" id="GFQ69707.1"/>
    </source>
</evidence>
<proteinExistence type="predicted"/>
<dbReference type="EMBL" id="BMAO01010821">
    <property type="protein sequence ID" value="GFQ69707.1"/>
    <property type="molecule type" value="Genomic_DNA"/>
</dbReference>
<feature type="transmembrane region" description="Helical" evidence="1">
    <location>
        <begin position="44"/>
        <end position="63"/>
    </location>
</feature>
<dbReference type="Proteomes" id="UP000887116">
    <property type="component" value="Unassembled WGS sequence"/>
</dbReference>
<sequence length="76" mass="8474">MGACGDNNNIHYCSSRITFTGKKRISLLHPLEVVCICIVRLNHILKLVVLSVILQVIVWKLVLNSCGMKLKGPLDM</sequence>
<keyword evidence="1" id="KW-1133">Transmembrane helix</keyword>
<reference evidence="2" key="1">
    <citation type="submission" date="2020-07" db="EMBL/GenBank/DDBJ databases">
        <title>Multicomponent nature underlies the extraordinary mechanical properties of spider dragline silk.</title>
        <authorList>
            <person name="Kono N."/>
            <person name="Nakamura H."/>
            <person name="Mori M."/>
            <person name="Yoshida Y."/>
            <person name="Ohtoshi R."/>
            <person name="Malay A.D."/>
            <person name="Moran D.A.P."/>
            <person name="Tomita M."/>
            <person name="Numata K."/>
            <person name="Arakawa K."/>
        </authorList>
    </citation>
    <scope>NUCLEOTIDE SEQUENCE</scope>
</reference>
<accession>A0A8X6H9H8</accession>
<organism evidence="2 3">
    <name type="scientific">Trichonephila clavata</name>
    <name type="common">Joro spider</name>
    <name type="synonym">Nephila clavata</name>
    <dbReference type="NCBI Taxonomy" id="2740835"/>
    <lineage>
        <taxon>Eukaryota</taxon>
        <taxon>Metazoa</taxon>
        <taxon>Ecdysozoa</taxon>
        <taxon>Arthropoda</taxon>
        <taxon>Chelicerata</taxon>
        <taxon>Arachnida</taxon>
        <taxon>Araneae</taxon>
        <taxon>Araneomorphae</taxon>
        <taxon>Entelegynae</taxon>
        <taxon>Araneoidea</taxon>
        <taxon>Nephilidae</taxon>
        <taxon>Trichonephila</taxon>
    </lineage>
</organism>
<keyword evidence="1" id="KW-0812">Transmembrane</keyword>
<keyword evidence="3" id="KW-1185">Reference proteome</keyword>
<keyword evidence="1" id="KW-0472">Membrane</keyword>
<dbReference type="AlphaFoldDB" id="A0A8X6H9H8"/>
<name>A0A8X6H9H8_TRICU</name>
<gene>
    <name evidence="2" type="ORF">TNCT_319961</name>
</gene>
<evidence type="ECO:0000256" key="1">
    <source>
        <dbReference type="SAM" id="Phobius"/>
    </source>
</evidence>
<protein>
    <submittedName>
        <fullName evidence="2">Uncharacterized protein</fullName>
    </submittedName>
</protein>